<evidence type="ECO:0000313" key="1">
    <source>
        <dbReference type="EMBL" id="CAA9222450.1"/>
    </source>
</evidence>
<dbReference type="EMBL" id="CADCTO010000074">
    <property type="protein sequence ID" value="CAA9222450.1"/>
    <property type="molecule type" value="Genomic_DNA"/>
</dbReference>
<gene>
    <name evidence="1" type="ORF">AVDCRST_MAG63-731</name>
</gene>
<sequence>MGTSAARSIRRPVLWFCTVLAVVALIRLRTATLQPEGRERYGLYTEAQILRRSDETFRVLTPQTGGLRASLQPSRFSGRKGQIRHWWAVDYTAHGDSRFVHMKWDGDNGELIQVSNMVPVAREAAEPVVDQAEAAQAAQYWMRRLGVAGGGPPWELQRSPERLTTYGTWKVRVRRQDRRALIFLDAASGQLRLFQSFPRT</sequence>
<name>A0A6J4HFY4_9BACT</name>
<dbReference type="AlphaFoldDB" id="A0A6J4HFY4"/>
<protein>
    <submittedName>
        <fullName evidence="1">Uncharacterized protein</fullName>
    </submittedName>
</protein>
<reference evidence="1" key="1">
    <citation type="submission" date="2020-02" db="EMBL/GenBank/DDBJ databases">
        <authorList>
            <person name="Meier V. D."/>
        </authorList>
    </citation>
    <scope>NUCLEOTIDE SEQUENCE</scope>
    <source>
        <strain evidence="1">AVDCRST_MAG63</strain>
    </source>
</reference>
<proteinExistence type="predicted"/>
<accession>A0A6J4HFY4</accession>
<organism evidence="1">
    <name type="scientific">uncultured Armatimonadetes bacterium</name>
    <dbReference type="NCBI Taxonomy" id="157466"/>
    <lineage>
        <taxon>Bacteria</taxon>
        <taxon>Bacillati</taxon>
        <taxon>Armatimonadota</taxon>
        <taxon>environmental samples</taxon>
    </lineage>
</organism>